<comment type="caution">
    <text evidence="1">The sequence shown here is derived from an EMBL/GenBank/DDBJ whole genome shotgun (WGS) entry which is preliminary data.</text>
</comment>
<proteinExistence type="predicted"/>
<accession>A0A845SXL6</accession>
<evidence type="ECO:0000313" key="1">
    <source>
        <dbReference type="EMBL" id="NDO39273.1"/>
    </source>
</evidence>
<protein>
    <submittedName>
        <fullName evidence="1">Uncharacterized protein</fullName>
    </submittedName>
</protein>
<reference evidence="1 2" key="1">
    <citation type="submission" date="2019-06" db="EMBL/GenBank/DDBJ databases">
        <title>Draft genome sequences of 15 bacterial species constituting the stable defined intestinal microbiota of the GM15 gnotobiotic mouse model.</title>
        <authorList>
            <person name="Elie C."/>
            <person name="Mathieu A."/>
            <person name="Saliou A."/>
            <person name="Darnaud M."/>
            <person name="Leulier F."/>
            <person name="Tamellini A."/>
        </authorList>
    </citation>
    <scope>NUCLEOTIDE SEQUENCE [LARGE SCALE GENOMIC DNA]</scope>
    <source>
        <strain evidence="1 2">JM4-15</strain>
    </source>
</reference>
<sequence>MEGYRTQEDIVQNLRDAGCDEDIISKFLECVEKGKKPESLRLLKRQRSELLDAVHKEQRKIDCLDYLVYMMQRQQPHKG</sequence>
<evidence type="ECO:0000313" key="2">
    <source>
        <dbReference type="Proteomes" id="UP000462501"/>
    </source>
</evidence>
<dbReference type="EMBL" id="VIQT01000010">
    <property type="protein sequence ID" value="NDO39273.1"/>
    <property type="molecule type" value="Genomic_DNA"/>
</dbReference>
<dbReference type="RefSeq" id="WP_162221161.1">
    <property type="nucleotide sequence ID" value="NZ_JAETUF010000001.1"/>
</dbReference>
<gene>
    <name evidence="1" type="ORF">FMM72_08380</name>
</gene>
<dbReference type="Proteomes" id="UP000462501">
    <property type="component" value="Unassembled WGS sequence"/>
</dbReference>
<organism evidence="1 2">
    <name type="scientific">Anaerotruncus colihominis</name>
    <dbReference type="NCBI Taxonomy" id="169435"/>
    <lineage>
        <taxon>Bacteria</taxon>
        <taxon>Bacillati</taxon>
        <taxon>Bacillota</taxon>
        <taxon>Clostridia</taxon>
        <taxon>Eubacteriales</taxon>
        <taxon>Oscillospiraceae</taxon>
        <taxon>Anaerotruncus</taxon>
    </lineage>
</organism>
<dbReference type="AlphaFoldDB" id="A0A845SXL6"/>
<name>A0A845SXL6_9FIRM</name>